<keyword evidence="5 6" id="KW-0472">Membrane</keyword>
<organism evidence="9 10">
    <name type="scientific">Cephalotus follicularis</name>
    <name type="common">Albany pitcher plant</name>
    <dbReference type="NCBI Taxonomy" id="3775"/>
    <lineage>
        <taxon>Eukaryota</taxon>
        <taxon>Viridiplantae</taxon>
        <taxon>Streptophyta</taxon>
        <taxon>Embryophyta</taxon>
        <taxon>Tracheophyta</taxon>
        <taxon>Spermatophyta</taxon>
        <taxon>Magnoliopsida</taxon>
        <taxon>eudicotyledons</taxon>
        <taxon>Gunneridae</taxon>
        <taxon>Pentapetalae</taxon>
        <taxon>rosids</taxon>
        <taxon>fabids</taxon>
        <taxon>Oxalidales</taxon>
        <taxon>Cephalotaceae</taxon>
        <taxon>Cephalotus</taxon>
    </lineage>
</organism>
<gene>
    <name evidence="9" type="ORF">CFOL_v3_31895</name>
</gene>
<evidence type="ECO:0000256" key="7">
    <source>
        <dbReference type="SAM" id="SignalP"/>
    </source>
</evidence>
<dbReference type="GO" id="GO:0009617">
    <property type="term" value="P:response to bacterium"/>
    <property type="evidence" value="ECO:0007669"/>
    <property type="project" value="InterPro"/>
</dbReference>
<comment type="subcellular location">
    <subcellularLocation>
        <location evidence="1 6">Endoplasmic reticulum membrane</location>
        <topology evidence="1 6">Multi-pass membrane protein</topology>
    </subcellularLocation>
</comment>
<dbReference type="PANTHER" id="PTHR10994">
    <property type="entry name" value="RETICULON"/>
    <property type="match status" value="1"/>
</dbReference>
<dbReference type="PANTHER" id="PTHR10994:SF145">
    <property type="entry name" value="RETICULON-LIKE PROTEIN B13"/>
    <property type="match status" value="1"/>
</dbReference>
<dbReference type="Proteomes" id="UP000187406">
    <property type="component" value="Unassembled WGS sequence"/>
</dbReference>
<dbReference type="Pfam" id="PF02453">
    <property type="entry name" value="Reticulon"/>
    <property type="match status" value="1"/>
</dbReference>
<evidence type="ECO:0000313" key="9">
    <source>
        <dbReference type="EMBL" id="GAV88473.1"/>
    </source>
</evidence>
<feature type="chain" id="PRO_5012637017" description="Reticulon-like protein" evidence="7">
    <location>
        <begin position="19"/>
        <end position="149"/>
    </location>
</feature>
<keyword evidence="2 6" id="KW-0812">Transmembrane</keyword>
<feature type="transmembrane region" description="Helical" evidence="6">
    <location>
        <begin position="61"/>
        <end position="80"/>
    </location>
</feature>
<reference evidence="10" key="1">
    <citation type="submission" date="2016-04" db="EMBL/GenBank/DDBJ databases">
        <title>Cephalotus genome sequencing.</title>
        <authorList>
            <person name="Fukushima K."/>
            <person name="Hasebe M."/>
            <person name="Fang X."/>
        </authorList>
    </citation>
    <scope>NUCLEOTIDE SEQUENCE [LARGE SCALE GENOMIC DNA]</scope>
    <source>
        <strain evidence="10">cv. St1</strain>
    </source>
</reference>
<dbReference type="EMBL" id="BDDD01004882">
    <property type="protein sequence ID" value="GAV88473.1"/>
    <property type="molecule type" value="Genomic_DNA"/>
</dbReference>
<dbReference type="InterPro" id="IPR003388">
    <property type="entry name" value="Reticulon"/>
</dbReference>
<evidence type="ECO:0000256" key="4">
    <source>
        <dbReference type="ARBA" id="ARBA00022989"/>
    </source>
</evidence>
<dbReference type="GO" id="GO:0005789">
    <property type="term" value="C:endoplasmic reticulum membrane"/>
    <property type="evidence" value="ECO:0007669"/>
    <property type="project" value="UniProtKB-SubCell"/>
</dbReference>
<evidence type="ECO:0000256" key="5">
    <source>
        <dbReference type="ARBA" id="ARBA00023136"/>
    </source>
</evidence>
<dbReference type="AlphaFoldDB" id="A0A1Q3D829"/>
<comment type="caution">
    <text evidence="9">The sequence shown here is derived from an EMBL/GenBank/DDBJ whole genome shotgun (WGS) entry which is preliminary data.</text>
</comment>
<dbReference type="OrthoDB" id="567788at2759"/>
<dbReference type="FunCoup" id="A0A1Q3D829">
    <property type="interactions" value="13"/>
</dbReference>
<feature type="transmembrane region" description="Helical" evidence="6">
    <location>
        <begin position="86"/>
        <end position="104"/>
    </location>
</feature>
<name>A0A1Q3D829_CEPFO</name>
<keyword evidence="7" id="KW-0732">Signal</keyword>
<keyword evidence="3 6" id="KW-0256">Endoplasmic reticulum</keyword>
<feature type="signal peptide" evidence="7">
    <location>
        <begin position="1"/>
        <end position="18"/>
    </location>
</feature>
<proteinExistence type="predicted"/>
<evidence type="ECO:0000313" key="10">
    <source>
        <dbReference type="Proteomes" id="UP000187406"/>
    </source>
</evidence>
<keyword evidence="10" id="KW-1185">Reference proteome</keyword>
<evidence type="ECO:0000256" key="6">
    <source>
        <dbReference type="RuleBase" id="RU363132"/>
    </source>
</evidence>
<evidence type="ECO:0000256" key="3">
    <source>
        <dbReference type="ARBA" id="ARBA00022824"/>
    </source>
</evidence>
<evidence type="ECO:0000256" key="1">
    <source>
        <dbReference type="ARBA" id="ARBA00004477"/>
    </source>
</evidence>
<dbReference type="InParanoid" id="A0A1Q3D829"/>
<evidence type="ECO:0000256" key="2">
    <source>
        <dbReference type="ARBA" id="ARBA00022692"/>
    </source>
</evidence>
<protein>
    <recommendedName>
        <fullName evidence="6">Reticulon-like protein</fullName>
    </recommendedName>
</protein>
<dbReference type="InterPro" id="IPR045064">
    <property type="entry name" value="Reticulon-like"/>
</dbReference>
<dbReference type="STRING" id="3775.A0A1Q3D829"/>
<feature type="domain" description="Reticulon" evidence="8">
    <location>
        <begin position="1"/>
        <end position="149"/>
    </location>
</feature>
<dbReference type="PROSITE" id="PS50845">
    <property type="entry name" value="RETICULON"/>
    <property type="match status" value="1"/>
</dbReference>
<sequence>MVIIASIFVYSNVLLLLGKQPPDLSRLEITEQSALEFAYACRAKMEEAVRWLLRVSTERDWFAFTTTVAGLWLLAYVASFSDLLTLLYLGIVMGMTVPVVYIKYEDKIKRCVEWVKVKSRKMSDMVNERIIKKVKKKINNVKEKEKKEE</sequence>
<evidence type="ECO:0000259" key="8">
    <source>
        <dbReference type="PROSITE" id="PS50845"/>
    </source>
</evidence>
<accession>A0A1Q3D829</accession>
<keyword evidence="4 6" id="KW-1133">Transmembrane helix</keyword>